<gene>
    <name evidence="1" type="ORF">AMORRO_LOCUS14173</name>
</gene>
<reference evidence="1" key="1">
    <citation type="submission" date="2021-06" db="EMBL/GenBank/DDBJ databases">
        <authorList>
            <person name="Kallberg Y."/>
            <person name="Tangrot J."/>
            <person name="Rosling A."/>
        </authorList>
    </citation>
    <scope>NUCLEOTIDE SEQUENCE</scope>
    <source>
        <strain evidence="1">CL551</strain>
    </source>
</reference>
<keyword evidence="2" id="KW-1185">Reference proteome</keyword>
<organism evidence="1 2">
    <name type="scientific">Acaulospora morrowiae</name>
    <dbReference type="NCBI Taxonomy" id="94023"/>
    <lineage>
        <taxon>Eukaryota</taxon>
        <taxon>Fungi</taxon>
        <taxon>Fungi incertae sedis</taxon>
        <taxon>Mucoromycota</taxon>
        <taxon>Glomeromycotina</taxon>
        <taxon>Glomeromycetes</taxon>
        <taxon>Diversisporales</taxon>
        <taxon>Acaulosporaceae</taxon>
        <taxon>Acaulospora</taxon>
    </lineage>
</organism>
<protein>
    <submittedName>
        <fullName evidence="1">7192_t:CDS:1</fullName>
    </submittedName>
</protein>
<dbReference type="AlphaFoldDB" id="A0A9N9IEU0"/>
<dbReference type="EMBL" id="CAJVPV010027035">
    <property type="protein sequence ID" value="CAG8733134.1"/>
    <property type="molecule type" value="Genomic_DNA"/>
</dbReference>
<name>A0A9N9IEU0_9GLOM</name>
<sequence>TSSATEASTSLSGLVKDVNYYRQLWWKTGNIHPKAMWNEAT</sequence>
<evidence type="ECO:0000313" key="1">
    <source>
        <dbReference type="EMBL" id="CAG8733134.1"/>
    </source>
</evidence>
<feature type="non-terminal residue" evidence="1">
    <location>
        <position position="41"/>
    </location>
</feature>
<feature type="non-terminal residue" evidence="1">
    <location>
        <position position="1"/>
    </location>
</feature>
<dbReference type="Proteomes" id="UP000789342">
    <property type="component" value="Unassembled WGS sequence"/>
</dbReference>
<accession>A0A9N9IEU0</accession>
<evidence type="ECO:0000313" key="2">
    <source>
        <dbReference type="Proteomes" id="UP000789342"/>
    </source>
</evidence>
<comment type="caution">
    <text evidence="1">The sequence shown here is derived from an EMBL/GenBank/DDBJ whole genome shotgun (WGS) entry which is preliminary data.</text>
</comment>
<proteinExistence type="predicted"/>